<dbReference type="AlphaFoldDB" id="A0A844AUG9"/>
<reference evidence="2 3" key="1">
    <citation type="submission" date="2019-10" db="EMBL/GenBank/DDBJ databases">
        <title>Epibacterium sp. nov., isolated from seawater.</title>
        <authorList>
            <person name="Zhang X."/>
            <person name="Li N."/>
        </authorList>
    </citation>
    <scope>NUCLEOTIDE SEQUENCE [LARGE SCALE GENOMIC DNA]</scope>
    <source>
        <strain evidence="2 3">SM1969</strain>
    </source>
</reference>
<dbReference type="RefSeq" id="WP_153547884.1">
    <property type="nucleotide sequence ID" value="NZ_WIXK01000005.1"/>
</dbReference>
<accession>A0A844AUG9</accession>
<feature type="domain" description="YjiS-like" evidence="1">
    <location>
        <begin position="38"/>
        <end position="63"/>
    </location>
</feature>
<evidence type="ECO:0000313" key="3">
    <source>
        <dbReference type="Proteomes" id="UP000436694"/>
    </source>
</evidence>
<gene>
    <name evidence="2" type="ORF">GG681_10490</name>
</gene>
<dbReference type="Proteomes" id="UP000436694">
    <property type="component" value="Unassembled WGS sequence"/>
</dbReference>
<evidence type="ECO:0000313" key="2">
    <source>
        <dbReference type="EMBL" id="MQY43068.1"/>
    </source>
</evidence>
<keyword evidence="3" id="KW-1185">Reference proteome</keyword>
<comment type="caution">
    <text evidence="2">The sequence shown here is derived from an EMBL/GenBank/DDBJ whole genome shotgun (WGS) entry which is preliminary data.</text>
</comment>
<dbReference type="EMBL" id="WIXK01000005">
    <property type="protein sequence ID" value="MQY43068.1"/>
    <property type="molecule type" value="Genomic_DNA"/>
</dbReference>
<protein>
    <submittedName>
        <fullName evidence="2">DUF1127 domain-containing protein</fullName>
    </submittedName>
</protein>
<organism evidence="2 3">
    <name type="scientific">Tritonibacter aquimaris</name>
    <dbReference type="NCBI Taxonomy" id="2663379"/>
    <lineage>
        <taxon>Bacteria</taxon>
        <taxon>Pseudomonadati</taxon>
        <taxon>Pseudomonadota</taxon>
        <taxon>Alphaproteobacteria</taxon>
        <taxon>Rhodobacterales</taxon>
        <taxon>Paracoccaceae</taxon>
        <taxon>Tritonibacter</taxon>
    </lineage>
</organism>
<evidence type="ECO:0000259" key="1">
    <source>
        <dbReference type="Pfam" id="PF06568"/>
    </source>
</evidence>
<dbReference type="InterPro" id="IPR009506">
    <property type="entry name" value="YjiS-like"/>
</dbReference>
<name>A0A844AUG9_9RHOB</name>
<dbReference type="Pfam" id="PF06568">
    <property type="entry name" value="YjiS-like"/>
    <property type="match status" value="1"/>
</dbReference>
<sequence length="72" mass="8377">MAALNYAPTSRSIPDLFTRLRSALAKSIKWGLNKHEESRTRRALMALSERELNDIGLSRCDIEHFVRCEHRH</sequence>
<proteinExistence type="predicted"/>